<accession>A0A2P6MQ19</accession>
<organism evidence="1 2">
    <name type="scientific">Planoprotostelium fungivorum</name>
    <dbReference type="NCBI Taxonomy" id="1890364"/>
    <lineage>
        <taxon>Eukaryota</taxon>
        <taxon>Amoebozoa</taxon>
        <taxon>Evosea</taxon>
        <taxon>Variosea</taxon>
        <taxon>Cavosteliida</taxon>
        <taxon>Cavosteliaceae</taxon>
        <taxon>Planoprotostelium</taxon>
    </lineage>
</organism>
<evidence type="ECO:0000313" key="2">
    <source>
        <dbReference type="Proteomes" id="UP000241769"/>
    </source>
</evidence>
<protein>
    <submittedName>
        <fullName evidence="1">Uncharacterized protein</fullName>
    </submittedName>
</protein>
<comment type="caution">
    <text evidence="1">The sequence shown here is derived from an EMBL/GenBank/DDBJ whole genome shotgun (WGS) entry which is preliminary data.</text>
</comment>
<gene>
    <name evidence="1" type="ORF">PROFUN_16441</name>
</gene>
<proteinExistence type="predicted"/>
<sequence length="264" mass="30464">MGSNCSWSKDLKISHADYTLQRTQEGLYYLRKSYHCTITRSSHIPVIFSLCLSPYLLKCDPLMYCSYLSDSQGDKDECIAKEPDSICGHKYISWLDIHRQLRKQLNLCICQKIIKCISLLTSSGVAAVSILLEKDLCNFFITAWFGWPMTSSIQYSPEFHLYQIEEHLQFWRTIPAERQQLILAKDLGLQPGYFMPSESFPNFCVKLHLGIPITLDFRIMEETQYTIQKRKVIGLVEGVQPRVSSRNESCDVFDDLFASKTSEN</sequence>
<dbReference type="EMBL" id="MDYQ01000541">
    <property type="protein sequence ID" value="PRP73808.1"/>
    <property type="molecule type" value="Genomic_DNA"/>
</dbReference>
<dbReference type="InParanoid" id="A0A2P6MQ19"/>
<evidence type="ECO:0000313" key="1">
    <source>
        <dbReference type="EMBL" id="PRP73808.1"/>
    </source>
</evidence>
<dbReference type="Proteomes" id="UP000241769">
    <property type="component" value="Unassembled WGS sequence"/>
</dbReference>
<dbReference type="AlphaFoldDB" id="A0A2P6MQ19"/>
<keyword evidence="2" id="KW-1185">Reference proteome</keyword>
<name>A0A2P6MQ19_9EUKA</name>
<reference evidence="1 2" key="1">
    <citation type="journal article" date="2018" name="Genome Biol. Evol.">
        <title>Multiple Roots of Fruiting Body Formation in Amoebozoa.</title>
        <authorList>
            <person name="Hillmann F."/>
            <person name="Forbes G."/>
            <person name="Novohradska S."/>
            <person name="Ferling I."/>
            <person name="Riege K."/>
            <person name="Groth M."/>
            <person name="Westermann M."/>
            <person name="Marz M."/>
            <person name="Spaller T."/>
            <person name="Winckler T."/>
            <person name="Schaap P."/>
            <person name="Glockner G."/>
        </authorList>
    </citation>
    <scope>NUCLEOTIDE SEQUENCE [LARGE SCALE GENOMIC DNA]</scope>
    <source>
        <strain evidence="1 2">Jena</strain>
    </source>
</reference>